<evidence type="ECO:0000313" key="5">
    <source>
        <dbReference type="EMBL" id="TWT84616.1"/>
    </source>
</evidence>
<dbReference type="AlphaFoldDB" id="A0A5C5ZBW1"/>
<dbReference type="Pfam" id="PF16347">
    <property type="entry name" value="SGSH_C"/>
    <property type="match status" value="1"/>
</dbReference>
<dbReference type="CDD" id="cd16031">
    <property type="entry name" value="G6S_like"/>
    <property type="match status" value="1"/>
</dbReference>
<sequence length="520" mass="59702" precursor="true">MKIPRTSLVLLAFLSANFGSSSTAERPNILFLFSDDHAIKSISAYGGGLAQVAPTPNIDRIAAEGAVFQNSFCANSICGPSRATILTGKHSHVNGFMRNGNSFDATQWTVAKELHAGGYTTAVIGKWHLKSDPVGFDYWEVLPGQGSYYNPDFLQMDGKRKRFEGYATDVTTDKAVAWLESRDTSKPFFLMCQHKAPHRTFSPALRHLGAFDDVEIPEPDSLFDDYSKRSDLLAKNEMEIDRHFDWAYDAKIRKDERGDVSLPAPDRYGTPEYNRMTPEQRQEWDAHFGPKNKAFLADFKAGKLEHRDVVRWKYRRYMRNYLSTVKAVDESVGRMLKYLDENDLADNTIVIYSSDQGFFLGEHGWYDKRWMFEESFRMPFVIRWPGVVKAGSKPKELIQNIDYAPTFLDAAKLKTPSAVQGRSLVPLLTGDNSNWRKSLYYAYYELGEHAVPQHFGVRTDRHKLMYFPQTDQWNLFDLQTDPQEMQSVHSDPAYEQTREALTAEYHRLRETYDAPEYEKL</sequence>
<proteinExistence type="inferred from homology"/>
<dbReference type="Proteomes" id="UP000315010">
    <property type="component" value="Unassembled WGS sequence"/>
</dbReference>
<protein>
    <submittedName>
        <fullName evidence="5">Arylsulfatase</fullName>
        <ecNumber evidence="5">3.1.6.1</ecNumber>
    </submittedName>
</protein>
<evidence type="ECO:0000256" key="2">
    <source>
        <dbReference type="ARBA" id="ARBA00022801"/>
    </source>
</evidence>
<dbReference type="OrthoDB" id="237120at2"/>
<organism evidence="5 6">
    <name type="scientific">Novipirellula herctigrandis</name>
    <dbReference type="NCBI Taxonomy" id="2527986"/>
    <lineage>
        <taxon>Bacteria</taxon>
        <taxon>Pseudomonadati</taxon>
        <taxon>Planctomycetota</taxon>
        <taxon>Planctomycetia</taxon>
        <taxon>Pirellulales</taxon>
        <taxon>Pirellulaceae</taxon>
        <taxon>Novipirellula</taxon>
    </lineage>
</organism>
<feature type="signal peptide" evidence="3">
    <location>
        <begin position="1"/>
        <end position="23"/>
    </location>
</feature>
<evidence type="ECO:0000259" key="4">
    <source>
        <dbReference type="Pfam" id="PF16347"/>
    </source>
</evidence>
<dbReference type="Gene3D" id="3.40.720.10">
    <property type="entry name" value="Alkaline Phosphatase, subunit A"/>
    <property type="match status" value="1"/>
</dbReference>
<dbReference type="PANTHER" id="PTHR43108:SF6">
    <property type="entry name" value="N-SULPHOGLUCOSAMINE SULPHOHYDROLASE"/>
    <property type="match status" value="1"/>
</dbReference>
<feature type="chain" id="PRO_5022771309" evidence="3">
    <location>
        <begin position="24"/>
        <end position="520"/>
    </location>
</feature>
<dbReference type="InterPro" id="IPR032506">
    <property type="entry name" value="SGSH_C"/>
</dbReference>
<comment type="caution">
    <text evidence="5">The sequence shown here is derived from an EMBL/GenBank/DDBJ whole genome shotgun (WGS) entry which is preliminary data.</text>
</comment>
<evidence type="ECO:0000256" key="1">
    <source>
        <dbReference type="ARBA" id="ARBA00008779"/>
    </source>
</evidence>
<gene>
    <name evidence="5" type="primary">atsA_130</name>
    <name evidence="5" type="ORF">CA13_60960</name>
</gene>
<reference evidence="5 6" key="1">
    <citation type="submission" date="2019-02" db="EMBL/GenBank/DDBJ databases">
        <title>Deep-cultivation of Planctomycetes and their phenomic and genomic characterization uncovers novel biology.</title>
        <authorList>
            <person name="Wiegand S."/>
            <person name="Jogler M."/>
            <person name="Boedeker C."/>
            <person name="Pinto D."/>
            <person name="Vollmers J."/>
            <person name="Rivas-Marin E."/>
            <person name="Kohn T."/>
            <person name="Peeters S.H."/>
            <person name="Heuer A."/>
            <person name="Rast P."/>
            <person name="Oberbeckmann S."/>
            <person name="Bunk B."/>
            <person name="Jeske O."/>
            <person name="Meyerdierks A."/>
            <person name="Storesund J.E."/>
            <person name="Kallscheuer N."/>
            <person name="Luecker S."/>
            <person name="Lage O.M."/>
            <person name="Pohl T."/>
            <person name="Merkel B.J."/>
            <person name="Hornburger P."/>
            <person name="Mueller R.-W."/>
            <person name="Bruemmer F."/>
            <person name="Labrenz M."/>
            <person name="Spormann A.M."/>
            <person name="Op Den Camp H."/>
            <person name="Overmann J."/>
            <person name="Amann R."/>
            <person name="Jetten M.S.M."/>
            <person name="Mascher T."/>
            <person name="Medema M.H."/>
            <person name="Devos D.P."/>
            <person name="Kaster A.-K."/>
            <person name="Ovreas L."/>
            <person name="Rohde M."/>
            <person name="Galperin M.Y."/>
            <person name="Jogler C."/>
        </authorList>
    </citation>
    <scope>NUCLEOTIDE SEQUENCE [LARGE SCALE GENOMIC DNA]</scope>
    <source>
        <strain evidence="5 6">CA13</strain>
    </source>
</reference>
<name>A0A5C5ZBW1_9BACT</name>
<dbReference type="GO" id="GO:0004065">
    <property type="term" value="F:arylsulfatase activity"/>
    <property type="evidence" value="ECO:0007669"/>
    <property type="project" value="UniProtKB-EC"/>
</dbReference>
<dbReference type="InterPro" id="IPR024607">
    <property type="entry name" value="Sulfatase_CS"/>
</dbReference>
<keyword evidence="3" id="KW-0732">Signal</keyword>
<dbReference type="EC" id="3.1.6.1" evidence="5"/>
<evidence type="ECO:0000313" key="6">
    <source>
        <dbReference type="Proteomes" id="UP000315010"/>
    </source>
</evidence>
<dbReference type="SUPFAM" id="SSF53649">
    <property type="entry name" value="Alkaline phosphatase-like"/>
    <property type="match status" value="1"/>
</dbReference>
<dbReference type="PANTHER" id="PTHR43108">
    <property type="entry name" value="N-ACETYLGLUCOSAMINE-6-SULFATASE FAMILY MEMBER"/>
    <property type="match status" value="1"/>
</dbReference>
<dbReference type="PROSITE" id="PS00149">
    <property type="entry name" value="SULFATASE_2"/>
    <property type="match status" value="1"/>
</dbReference>
<dbReference type="PROSITE" id="PS00523">
    <property type="entry name" value="SULFATASE_1"/>
    <property type="match status" value="1"/>
</dbReference>
<dbReference type="EMBL" id="SJPJ01000001">
    <property type="protein sequence ID" value="TWT84616.1"/>
    <property type="molecule type" value="Genomic_DNA"/>
</dbReference>
<accession>A0A5C5ZBW1</accession>
<keyword evidence="2 5" id="KW-0378">Hydrolase</keyword>
<keyword evidence="6" id="KW-1185">Reference proteome</keyword>
<feature type="domain" description="N-sulphoglucosamine sulphohydrolase C-terminal" evidence="4">
    <location>
        <begin position="361"/>
        <end position="510"/>
    </location>
</feature>
<comment type="similarity">
    <text evidence="1">Belongs to the sulfatase family.</text>
</comment>
<dbReference type="InterPro" id="IPR017850">
    <property type="entry name" value="Alkaline_phosphatase_core_sf"/>
</dbReference>
<evidence type="ECO:0000256" key="3">
    <source>
        <dbReference type="SAM" id="SignalP"/>
    </source>
</evidence>
<dbReference type="RefSeq" id="WP_146402426.1">
    <property type="nucleotide sequence ID" value="NZ_SJPJ01000001.1"/>
</dbReference>